<proteinExistence type="predicted"/>
<organism evidence="1 2">
    <name type="scientific">Eschrichtius robustus</name>
    <name type="common">California gray whale</name>
    <name type="synonym">Eschrichtius gibbosus</name>
    <dbReference type="NCBI Taxonomy" id="9764"/>
    <lineage>
        <taxon>Eukaryota</taxon>
        <taxon>Metazoa</taxon>
        <taxon>Chordata</taxon>
        <taxon>Craniata</taxon>
        <taxon>Vertebrata</taxon>
        <taxon>Euteleostomi</taxon>
        <taxon>Mammalia</taxon>
        <taxon>Eutheria</taxon>
        <taxon>Laurasiatheria</taxon>
        <taxon>Artiodactyla</taxon>
        <taxon>Whippomorpha</taxon>
        <taxon>Cetacea</taxon>
        <taxon>Mysticeti</taxon>
        <taxon>Eschrichtiidae</taxon>
        <taxon>Eschrichtius</taxon>
    </lineage>
</organism>
<name>A0AB34HBU7_ESCRO</name>
<sequence>MENMERTWSGDRLGGKTKEGFSKVKFFWPQQAVCRERGERPPLLEGERGWALFGPGSHFFPVAGAEPQTYTVPWLTVQIHPGPD</sequence>
<reference evidence="1 2" key="1">
    <citation type="submission" date="2022-11" db="EMBL/GenBank/DDBJ databases">
        <title>Whole genome sequence of Eschrichtius robustus ER-17-0199.</title>
        <authorList>
            <person name="Bruniche-Olsen A."/>
            <person name="Black A.N."/>
            <person name="Fields C.J."/>
            <person name="Walden K."/>
            <person name="Dewoody J.A."/>
        </authorList>
    </citation>
    <scope>NUCLEOTIDE SEQUENCE [LARGE SCALE GENOMIC DNA]</scope>
    <source>
        <strain evidence="1">ER-17-0199</strain>
        <tissue evidence="1">Blubber</tissue>
    </source>
</reference>
<evidence type="ECO:0000313" key="2">
    <source>
        <dbReference type="Proteomes" id="UP001159641"/>
    </source>
</evidence>
<dbReference type="Proteomes" id="UP001159641">
    <property type="component" value="Unassembled WGS sequence"/>
</dbReference>
<gene>
    <name evidence="1" type="ORF">J1605_022176</name>
</gene>
<evidence type="ECO:0000313" key="1">
    <source>
        <dbReference type="EMBL" id="KAJ8789241.1"/>
    </source>
</evidence>
<dbReference type="EMBL" id="JAIQCJ010001430">
    <property type="protein sequence ID" value="KAJ8789241.1"/>
    <property type="molecule type" value="Genomic_DNA"/>
</dbReference>
<dbReference type="AlphaFoldDB" id="A0AB34HBU7"/>
<comment type="caution">
    <text evidence="1">The sequence shown here is derived from an EMBL/GenBank/DDBJ whole genome shotgun (WGS) entry which is preliminary data.</text>
</comment>
<protein>
    <submittedName>
        <fullName evidence="1">Uncharacterized protein</fullName>
    </submittedName>
</protein>
<accession>A0AB34HBU7</accession>
<keyword evidence="2" id="KW-1185">Reference proteome</keyword>